<organism evidence="2 3">
    <name type="scientific">Kwoniella shandongensis</name>
    <dbReference type="NCBI Taxonomy" id="1734106"/>
    <lineage>
        <taxon>Eukaryota</taxon>
        <taxon>Fungi</taxon>
        <taxon>Dikarya</taxon>
        <taxon>Basidiomycota</taxon>
        <taxon>Agaricomycotina</taxon>
        <taxon>Tremellomycetes</taxon>
        <taxon>Tremellales</taxon>
        <taxon>Cryptococcaceae</taxon>
        <taxon>Kwoniella</taxon>
    </lineage>
</organism>
<dbReference type="AlphaFoldDB" id="A0AAJ8LFN7"/>
<dbReference type="InterPro" id="IPR013943">
    <property type="entry name" value="Pet127"/>
</dbReference>
<protein>
    <submittedName>
        <fullName evidence="2">Uncharacterized protein</fullName>
    </submittedName>
</protein>
<gene>
    <name evidence="2" type="ORF">CI109_102204</name>
</gene>
<evidence type="ECO:0000256" key="1">
    <source>
        <dbReference type="SAM" id="MobiDB-lite"/>
    </source>
</evidence>
<dbReference type="GO" id="GO:0000964">
    <property type="term" value="P:mitochondrial RNA 5'-end processing"/>
    <property type="evidence" value="ECO:0007669"/>
    <property type="project" value="TreeGrafter"/>
</dbReference>
<sequence length="291" mass="32705">MAEQHDCRFVGSTSTLTKALSQIYFAISGGKGVDLATLSQDFASEANSAYDISKDRGYTQSYEREYYDLLRAGMLKFSLQVRIGGMDGIFLAYHNTSRIFGFQYVPLSEIDQRVFGSTDLAEQAFKISVSLLESLLHRCVAAFPNEPLDVIIKHTPKHDLHSVTAYIEPKNSTESPKPCQAITFTMQNLIDDKPVVGPVTFSGEAPNCQAIARKGMQQQRQDLLAMTCLWAPEGETAKSMKRNTPAADTPSIRWRDPGPRQLQLRKEAKDSGREYEKRKRSWKKGRVAWKV</sequence>
<evidence type="ECO:0000313" key="3">
    <source>
        <dbReference type="Proteomes" id="UP000322225"/>
    </source>
</evidence>
<accession>A0AAJ8LFN7</accession>
<reference evidence="2" key="2">
    <citation type="submission" date="2024-01" db="EMBL/GenBank/DDBJ databases">
        <title>Comparative genomics of Cryptococcus and Kwoniella reveals pathogenesis evolution and contrasting modes of karyotype evolution via chromosome fusion or intercentromeric recombination.</title>
        <authorList>
            <person name="Coelho M.A."/>
            <person name="David-Palma M."/>
            <person name="Shea T."/>
            <person name="Bowers K."/>
            <person name="McGinley-Smith S."/>
            <person name="Mohammad A.W."/>
            <person name="Gnirke A."/>
            <person name="Yurkov A.M."/>
            <person name="Nowrousian M."/>
            <person name="Sun S."/>
            <person name="Cuomo C.A."/>
            <person name="Heitman J."/>
        </authorList>
    </citation>
    <scope>NUCLEOTIDE SEQUENCE</scope>
    <source>
        <strain evidence="2">CBS 12478</strain>
    </source>
</reference>
<dbReference type="PANTHER" id="PTHR31014">
    <property type="entry name" value="MITOCHONDRIAL TRANSLATION SYSTEM COMPONENT PET127-RELATED"/>
    <property type="match status" value="1"/>
</dbReference>
<feature type="region of interest" description="Disordered" evidence="1">
    <location>
        <begin position="236"/>
        <end position="279"/>
    </location>
</feature>
<dbReference type="RefSeq" id="XP_065823182.1">
    <property type="nucleotide sequence ID" value="XM_065967110.1"/>
</dbReference>
<feature type="compositionally biased region" description="Basic and acidic residues" evidence="1">
    <location>
        <begin position="253"/>
        <end position="277"/>
    </location>
</feature>
<reference evidence="2" key="1">
    <citation type="submission" date="2017-08" db="EMBL/GenBank/DDBJ databases">
        <authorList>
            <person name="Cuomo C."/>
            <person name="Billmyre B."/>
            <person name="Heitman J."/>
        </authorList>
    </citation>
    <scope>NUCLEOTIDE SEQUENCE</scope>
    <source>
        <strain evidence="2">CBS 12478</strain>
    </source>
</reference>
<dbReference type="KEGG" id="ksn:43588938"/>
<dbReference type="GO" id="GO:0005740">
    <property type="term" value="C:mitochondrial envelope"/>
    <property type="evidence" value="ECO:0007669"/>
    <property type="project" value="TreeGrafter"/>
</dbReference>
<dbReference type="Proteomes" id="UP000322225">
    <property type="component" value="Chromosome 4"/>
</dbReference>
<evidence type="ECO:0000313" key="2">
    <source>
        <dbReference type="EMBL" id="WWD17763.1"/>
    </source>
</evidence>
<proteinExistence type="predicted"/>
<dbReference type="EMBL" id="CP144054">
    <property type="protein sequence ID" value="WWD17763.1"/>
    <property type="molecule type" value="Genomic_DNA"/>
</dbReference>
<name>A0AAJ8LFN7_9TREE</name>
<dbReference type="PANTHER" id="PTHR31014:SF0">
    <property type="entry name" value="MITOCHONDRIAL TRANSLATION SYSTEM COMPONENT PET127-RELATED"/>
    <property type="match status" value="1"/>
</dbReference>
<dbReference type="GeneID" id="43588938"/>
<keyword evidence="3" id="KW-1185">Reference proteome</keyword>
<dbReference type="Pfam" id="PF08634">
    <property type="entry name" value="Pet127"/>
    <property type="match status" value="1"/>
</dbReference>